<protein>
    <submittedName>
        <fullName evidence="2">Uncharacterized protein</fullName>
    </submittedName>
</protein>
<comment type="caution">
    <text evidence="2">The sequence shown here is derived from an EMBL/GenBank/DDBJ whole genome shotgun (WGS) entry which is preliminary data.</text>
</comment>
<proteinExistence type="predicted"/>
<dbReference type="AlphaFoldDB" id="A0A545AXG3"/>
<evidence type="ECO:0000313" key="2">
    <source>
        <dbReference type="EMBL" id="TQS45998.1"/>
    </source>
</evidence>
<dbReference type="EMBL" id="VIRS01000003">
    <property type="protein sequence ID" value="TQS45998.1"/>
    <property type="molecule type" value="Genomic_DNA"/>
</dbReference>
<gene>
    <name evidence="2" type="ORF">FL583_05770</name>
</gene>
<dbReference type="OrthoDB" id="5185175at2"/>
<feature type="compositionally biased region" description="Low complexity" evidence="1">
    <location>
        <begin position="39"/>
        <end position="48"/>
    </location>
</feature>
<evidence type="ECO:0000256" key="1">
    <source>
        <dbReference type="SAM" id="MobiDB-lite"/>
    </source>
</evidence>
<dbReference type="Proteomes" id="UP000317982">
    <property type="component" value="Unassembled WGS sequence"/>
</dbReference>
<feature type="region of interest" description="Disordered" evidence="1">
    <location>
        <begin position="28"/>
        <end position="48"/>
    </location>
</feature>
<dbReference type="InParanoid" id="A0A545AXG3"/>
<dbReference type="RefSeq" id="WP_142703405.1">
    <property type="nucleotide sequence ID" value="NZ_VIRS01000003.1"/>
</dbReference>
<keyword evidence="3" id="KW-1185">Reference proteome</keyword>
<evidence type="ECO:0000313" key="3">
    <source>
        <dbReference type="Proteomes" id="UP000317982"/>
    </source>
</evidence>
<accession>A0A545AXG3</accession>
<name>A0A545AXG3_9ACTN</name>
<reference evidence="2 3" key="1">
    <citation type="submission" date="2019-07" db="EMBL/GenBank/DDBJ databases">
        <title>Cryptosporangium phraense sp. nov., isolated from plant litter.</title>
        <authorList>
            <person name="Suriyachadkun C."/>
        </authorList>
    </citation>
    <scope>NUCLEOTIDE SEQUENCE [LARGE SCALE GENOMIC DNA]</scope>
    <source>
        <strain evidence="2 3">A-T 5661</strain>
    </source>
</reference>
<sequence length="302" mass="32065">MRRLLIITGVSAALLAGFGLLLQPSPRADDEAHVPDPTPASAAATAAPESFDPLRSRLTVGWLPETLTARGSSTTPVLEELYASHATSDVLVSIVPPGAPPPAYFTDATVQPGPPIGAKSSRWYTDRAVHFLRWEWAPGAVAQVEISGLSDPLGTATRIARSVRVGDGTPVALPLTTSRPRDLVTLRTDVVRDRFGDLTAGVTFSSPTDPDAQIEVSAIPERADPPTTTLGGRPAREILIGDERTVTFALDPKTQLRIRCRAADDRSSTVGALRAECLRIAASAHPAGMLSDPRSWTAHPIR</sequence>
<organism evidence="2 3">
    <name type="scientific">Cryptosporangium phraense</name>
    <dbReference type="NCBI Taxonomy" id="2593070"/>
    <lineage>
        <taxon>Bacteria</taxon>
        <taxon>Bacillati</taxon>
        <taxon>Actinomycetota</taxon>
        <taxon>Actinomycetes</taxon>
        <taxon>Cryptosporangiales</taxon>
        <taxon>Cryptosporangiaceae</taxon>
        <taxon>Cryptosporangium</taxon>
    </lineage>
</organism>